<dbReference type="EMBL" id="JBHSBB010000005">
    <property type="protein sequence ID" value="MFC4030749.1"/>
    <property type="molecule type" value="Genomic_DNA"/>
</dbReference>
<evidence type="ECO:0000256" key="1">
    <source>
        <dbReference type="SAM" id="Coils"/>
    </source>
</evidence>
<evidence type="ECO:0000313" key="3">
    <source>
        <dbReference type="EMBL" id="MFC4030749.1"/>
    </source>
</evidence>
<protein>
    <submittedName>
        <fullName evidence="3">TIGR02680 family protein</fullName>
    </submittedName>
</protein>
<feature type="region of interest" description="Disordered" evidence="2">
    <location>
        <begin position="302"/>
        <end position="330"/>
    </location>
</feature>
<feature type="compositionally biased region" description="Basic and acidic residues" evidence="2">
    <location>
        <begin position="312"/>
        <end position="330"/>
    </location>
</feature>
<sequence>MASPTDRTPSPALQRILDGELPVPERERFQQLRLGLIGMWEYEEQEFVSYRNGLILRGRNGAGKTKVMEVTSPLLLDALLSARRLDPFGSTARPMRDNLLHRGRGHRVGYSWCEYGRVTEDGSFEFVTIGIGMRGSTSVKGGVHKPWFFVTAKRIGQDFSLLNEQRQPYLRKQLEVRLEPDDVFEERRAYRTAVAKRLFGFGVGKLAALVELLLVLRKPKLSENFNGERLSRMLSNGLPPVSTALLDDLAVRFDQLARDRDDLEQQERHQLGMSSFLSVYSRYARRWTRSIAERLAEADSQLTEARQSSKNAADKVDRTGKALKDRQEERQRFLDERETFRIAVEELRTDPLMDQHELLSRLQEQAEEAEAKLPDLRQRLEAAASATTAAERAAAEQSRLLEAVAAVLLDAEGQALTRAGRTRIGDAHIELAAVVRKDPAQAEAALLGHVEARANVLRRAVALAQATQNAKAARDQADEALQKTLAMRGTAKRTADEGEKHLAERIDELRVKLVDWSERCQELLLSDVELGELQSLAATFGLPGATILSQEVARLARPRGDLLAQQASDLVAEIRILQEERDQTAARRLRVAQETDPLPTAPTHERRDRSVAADGAPLWRLLDFASDVDDRARAGLEAALLGSGVLDAWVTPAGGLLDGSTLDSLLPTDRQPVLGRSLADVLHAVDHEIVPSRVTTSVLAAIALAPANAEHPPGDWVSTDGSWRIGPIHGRTTATQAAYIGAAARQAERRRRLRALDDQLFELDGQIVQINKRQQRLSERMDDLRAECDEVADFDLPLRDCQVALSAARLVLETHSAQSQVDKAALDENETTWKEACAELECYARQRSTDTRLEALATEQQALAEYRSSLGDLFRQLAAWFARAEQCASAGKLLTTCRAHQKLAGTDLGDAERDAKRKRRRHDVRRSVVGADVDDVLKKLAIAEAGLAKNLAMENGSLAALEAAIKQDTLAQAAHAQAHSIVEQREQALDERGGHYRELGRLGLLALASAEEPNVDALDAVAAAHALIRQLVDDPSDLRALDQARDDVDHARQDLEVVLAGPDWKVRASNEDRLVSVRLFHNGQNLTVAEGLAIVQREVRERNRLLDATEHDLFAEVLLGQVGDHLRRRRARAKALIDEMNRLLGLRRTASGHVMRLVWEPDPDRGDETREALATLDLQASRFLPDEAREHLITFLGRQIAVAREAEGGVDWKSHLRIALDYRTWSRIRVQYKTGLQQRWTDIDAGMHGKGSGGEKAVMLQLPLFAAAAAHYAGAARTAPRPVYLDEAFAGIDVEMRSECMGLLIQLDLDFVMASHDEWGFYEEVPGVATYQLFRDPQTEGVLTTPIIWDGAQRHLMLDPALLGGSSLDFDADDQLGDDEQADDDTDEDEDLDDEPESEEEFEDTDEDATTYRRTGGLLDDMDLD</sequence>
<dbReference type="SUPFAM" id="SSF52540">
    <property type="entry name" value="P-loop containing nucleoside triphosphate hydrolases"/>
    <property type="match status" value="1"/>
</dbReference>
<reference evidence="4" key="1">
    <citation type="journal article" date="2019" name="Int. J. Syst. Evol. Microbiol.">
        <title>The Global Catalogue of Microorganisms (GCM) 10K type strain sequencing project: providing services to taxonomists for standard genome sequencing and annotation.</title>
        <authorList>
            <consortium name="The Broad Institute Genomics Platform"/>
            <consortium name="The Broad Institute Genome Sequencing Center for Infectious Disease"/>
            <person name="Wu L."/>
            <person name="Ma J."/>
        </authorList>
    </citation>
    <scope>NUCLEOTIDE SEQUENCE [LARGE SCALE GENOMIC DNA]</scope>
    <source>
        <strain evidence="4">CGMCC 4.7237</strain>
    </source>
</reference>
<keyword evidence="4" id="KW-1185">Reference proteome</keyword>
<feature type="compositionally biased region" description="Polar residues" evidence="2">
    <location>
        <begin position="302"/>
        <end position="311"/>
    </location>
</feature>
<dbReference type="NCBIfam" id="TIGR02680">
    <property type="entry name" value="TIGR02680 family protein"/>
    <property type="match status" value="1"/>
</dbReference>
<keyword evidence="1" id="KW-0175">Coiled coil</keyword>
<evidence type="ECO:0000256" key="2">
    <source>
        <dbReference type="SAM" id="MobiDB-lite"/>
    </source>
</evidence>
<dbReference type="InterPro" id="IPR013496">
    <property type="entry name" value="CHP02680"/>
</dbReference>
<comment type="caution">
    <text evidence="3">The sequence shown here is derived from an EMBL/GenBank/DDBJ whole genome shotgun (WGS) entry which is preliminary data.</text>
</comment>
<feature type="coiled-coil region" evidence="1">
    <location>
        <begin position="352"/>
        <end position="386"/>
    </location>
</feature>
<name>A0ABV8HKG0_9ACTN</name>
<feature type="region of interest" description="Disordered" evidence="2">
    <location>
        <begin position="1368"/>
        <end position="1425"/>
    </location>
</feature>
<dbReference type="RefSeq" id="WP_386426348.1">
    <property type="nucleotide sequence ID" value="NZ_JBHSBB010000005.1"/>
</dbReference>
<dbReference type="Proteomes" id="UP001595765">
    <property type="component" value="Unassembled WGS sequence"/>
</dbReference>
<gene>
    <name evidence="3" type="ORF">ACFO3J_04620</name>
</gene>
<feature type="compositionally biased region" description="Acidic residues" evidence="2">
    <location>
        <begin position="1370"/>
        <end position="1409"/>
    </location>
</feature>
<accession>A0ABV8HKG0</accession>
<dbReference type="Pfam" id="PF13558">
    <property type="entry name" value="SbcC_Walker_B"/>
    <property type="match status" value="1"/>
</dbReference>
<organism evidence="3 4">
    <name type="scientific">Streptomyces polygonati</name>
    <dbReference type="NCBI Taxonomy" id="1617087"/>
    <lineage>
        <taxon>Bacteria</taxon>
        <taxon>Bacillati</taxon>
        <taxon>Actinomycetota</taxon>
        <taxon>Actinomycetes</taxon>
        <taxon>Kitasatosporales</taxon>
        <taxon>Streptomycetaceae</taxon>
        <taxon>Streptomyces</taxon>
    </lineage>
</organism>
<evidence type="ECO:0000313" key="4">
    <source>
        <dbReference type="Proteomes" id="UP001595765"/>
    </source>
</evidence>
<dbReference type="InterPro" id="IPR027417">
    <property type="entry name" value="P-loop_NTPase"/>
</dbReference>
<proteinExistence type="predicted"/>